<dbReference type="InterPro" id="IPR059117">
    <property type="entry name" value="APS_kinase_dom"/>
</dbReference>
<comment type="caution">
    <text evidence="3">The sequence shown here is derived from an EMBL/GenBank/DDBJ whole genome shotgun (WGS) entry which is preliminary data.</text>
</comment>
<dbReference type="Gene3D" id="3.40.50.300">
    <property type="entry name" value="P-loop containing nucleotide triphosphate hydrolases"/>
    <property type="match status" value="1"/>
</dbReference>
<name>A0A0F9FCH6_9ZZZZ</name>
<organism evidence="3">
    <name type="scientific">marine sediment metagenome</name>
    <dbReference type="NCBI Taxonomy" id="412755"/>
    <lineage>
        <taxon>unclassified sequences</taxon>
        <taxon>metagenomes</taxon>
        <taxon>ecological metagenomes</taxon>
    </lineage>
</organism>
<evidence type="ECO:0000313" key="3">
    <source>
        <dbReference type="EMBL" id="KKL76166.1"/>
    </source>
</evidence>
<gene>
    <name evidence="3" type="ORF">LCGC14_2047590</name>
</gene>
<sequence>MYLVTGKAGAGKTHYAQTLAKELTDEGVQVSTIDGDAFRAEHGNKDFTDKGRLTNLIKAARLAREREWAGDTVILSFVAPEREWRNMMRSLWRKSILVYMPGGILWKGTTYERPAESEFEIQYNKVERSE</sequence>
<accession>A0A0F9FCH6</accession>
<reference evidence="3" key="1">
    <citation type="journal article" date="2015" name="Nature">
        <title>Complex archaea that bridge the gap between prokaryotes and eukaryotes.</title>
        <authorList>
            <person name="Spang A."/>
            <person name="Saw J.H."/>
            <person name="Jorgensen S.L."/>
            <person name="Zaremba-Niedzwiedzka K."/>
            <person name="Martijn J."/>
            <person name="Lind A.E."/>
            <person name="van Eijk R."/>
            <person name="Schleper C."/>
            <person name="Guy L."/>
            <person name="Ettema T.J."/>
        </authorList>
    </citation>
    <scope>NUCLEOTIDE SEQUENCE</scope>
</reference>
<evidence type="ECO:0000256" key="1">
    <source>
        <dbReference type="ARBA" id="ARBA00022679"/>
    </source>
</evidence>
<dbReference type="EMBL" id="LAZR01024136">
    <property type="protein sequence ID" value="KKL76166.1"/>
    <property type="molecule type" value="Genomic_DNA"/>
</dbReference>
<dbReference type="AlphaFoldDB" id="A0A0F9FCH6"/>
<proteinExistence type="predicted"/>
<evidence type="ECO:0000259" key="2">
    <source>
        <dbReference type="Pfam" id="PF01583"/>
    </source>
</evidence>
<dbReference type="SUPFAM" id="SSF52540">
    <property type="entry name" value="P-loop containing nucleoside triphosphate hydrolases"/>
    <property type="match status" value="1"/>
</dbReference>
<protein>
    <recommendedName>
        <fullName evidence="2">APS kinase domain-containing protein</fullName>
    </recommendedName>
</protein>
<dbReference type="Pfam" id="PF01583">
    <property type="entry name" value="APS_kinase"/>
    <property type="match status" value="1"/>
</dbReference>
<keyword evidence="1" id="KW-0808">Transferase</keyword>
<feature type="domain" description="APS kinase" evidence="2">
    <location>
        <begin position="3"/>
        <end position="99"/>
    </location>
</feature>
<dbReference type="InterPro" id="IPR027417">
    <property type="entry name" value="P-loop_NTPase"/>
</dbReference>